<evidence type="ECO:0000313" key="2">
    <source>
        <dbReference type="EMBL" id="SPX41212.1"/>
    </source>
</evidence>
<evidence type="ECO:0000256" key="1">
    <source>
        <dbReference type="SAM" id="SignalP"/>
    </source>
</evidence>
<feature type="chain" id="PRO_5015997384" evidence="1">
    <location>
        <begin position="19"/>
        <end position="92"/>
    </location>
</feature>
<organism evidence="2 3">
    <name type="scientific">Haemophilus influenzae</name>
    <dbReference type="NCBI Taxonomy" id="727"/>
    <lineage>
        <taxon>Bacteria</taxon>
        <taxon>Pseudomonadati</taxon>
        <taxon>Pseudomonadota</taxon>
        <taxon>Gammaproteobacteria</taxon>
        <taxon>Pasteurellales</taxon>
        <taxon>Pasteurellaceae</taxon>
        <taxon>Haemophilus</taxon>
    </lineage>
</organism>
<dbReference type="PROSITE" id="PS51257">
    <property type="entry name" value="PROKAR_LIPOPROTEIN"/>
    <property type="match status" value="1"/>
</dbReference>
<keyword evidence="1" id="KW-0732">Signal</keyword>
<gene>
    <name evidence="2" type="ORF">NCTC11872_00809</name>
</gene>
<dbReference type="InterPro" id="IPR003374">
    <property type="entry name" value="ApbE-like_sf"/>
</dbReference>
<keyword evidence="2" id="KW-0449">Lipoprotein</keyword>
<feature type="signal peptide" evidence="1">
    <location>
        <begin position="1"/>
        <end position="18"/>
    </location>
</feature>
<dbReference type="Gene3D" id="3.10.520.10">
    <property type="entry name" value="ApbE-like domains"/>
    <property type="match status" value="1"/>
</dbReference>
<proteinExistence type="predicted"/>
<dbReference type="Proteomes" id="UP000249936">
    <property type="component" value="Unassembled WGS sequence"/>
</dbReference>
<dbReference type="AlphaFoldDB" id="A0A2X1QLQ6"/>
<evidence type="ECO:0000313" key="3">
    <source>
        <dbReference type="Proteomes" id="UP000249936"/>
    </source>
</evidence>
<accession>A0A2X1QLQ6</accession>
<reference evidence="2 3" key="1">
    <citation type="submission" date="2018-06" db="EMBL/GenBank/DDBJ databases">
        <authorList>
            <consortium name="Pathogen Informatics"/>
            <person name="Doyle S."/>
        </authorList>
    </citation>
    <scope>NUCLEOTIDE SEQUENCE [LARGE SCALE GENOMIC DNA]</scope>
    <source>
        <strain evidence="2 3">NCTC11872</strain>
    </source>
</reference>
<name>A0A2X1QLQ6_HAEIF</name>
<sequence length="92" mass="10085">MKKLISGIIAVAMALSLAACQKETKVISLSGKTMGTTYHVKYLDDGSITATSEKTHEEIEAILKDVNAKMSNLQKRFGIEPLQSKYPSEHTD</sequence>
<dbReference type="EMBL" id="UASK01000004">
    <property type="protein sequence ID" value="SPX41212.1"/>
    <property type="molecule type" value="Genomic_DNA"/>
</dbReference>
<protein>
    <submittedName>
        <fullName evidence="2">Thiamine biosynthesis lipoprotein</fullName>
    </submittedName>
</protein>